<dbReference type="Gene3D" id="3.30.1130.10">
    <property type="match status" value="1"/>
</dbReference>
<dbReference type="RefSeq" id="WP_021588994.1">
    <property type="nucleotide sequence ID" value="NZ_AWEY01000008.1"/>
</dbReference>
<keyword evidence="5 6" id="KW-0456">Lyase</keyword>
<evidence type="ECO:0000256" key="4">
    <source>
        <dbReference type="ARBA" id="ARBA00022909"/>
    </source>
</evidence>
<comment type="similarity">
    <text evidence="3 6">Belongs to the DHNA family.</text>
</comment>
<dbReference type="SMART" id="SM00905">
    <property type="entry name" value="FolB"/>
    <property type="match status" value="1"/>
</dbReference>
<evidence type="ECO:0000256" key="1">
    <source>
        <dbReference type="ARBA" id="ARBA00001353"/>
    </source>
</evidence>
<reference evidence="8 9" key="1">
    <citation type="submission" date="2013-08" db="EMBL/GenBank/DDBJ databases">
        <authorList>
            <person name="Durkin A.S."/>
            <person name="Haft D.R."/>
            <person name="McCorrison J."/>
            <person name="Torralba M."/>
            <person name="Gillis M."/>
            <person name="Haft D.H."/>
            <person name="Methe B."/>
            <person name="Sutton G."/>
            <person name="Nelson K.E."/>
        </authorList>
    </citation>
    <scope>NUCLEOTIDE SEQUENCE [LARGE SCALE GENOMIC DNA]</scope>
    <source>
        <strain evidence="8 9">F0067</strain>
    </source>
</reference>
<dbReference type="PANTHER" id="PTHR42844">
    <property type="entry name" value="DIHYDRONEOPTERIN ALDOLASE 1-RELATED"/>
    <property type="match status" value="1"/>
</dbReference>
<dbReference type="NCBIfam" id="TIGR00525">
    <property type="entry name" value="folB"/>
    <property type="match status" value="1"/>
</dbReference>
<dbReference type="GO" id="GO:0004150">
    <property type="term" value="F:dihydroneopterin aldolase activity"/>
    <property type="evidence" value="ECO:0007669"/>
    <property type="project" value="UniProtKB-UniRule"/>
</dbReference>
<dbReference type="CDD" id="cd00534">
    <property type="entry name" value="DHNA_DHNTPE"/>
    <property type="match status" value="1"/>
</dbReference>
<protein>
    <recommendedName>
        <fullName evidence="6">7,8-dihydroneopterin aldolase</fullName>
        <ecNumber evidence="6">4.1.2.25</ecNumber>
    </recommendedName>
</protein>
<dbReference type="Pfam" id="PF02152">
    <property type="entry name" value="FolB"/>
    <property type="match status" value="1"/>
</dbReference>
<sequence>MIVKQSKILLNNLRFHAFHGVLPQERVVGNDYVVSLDIACDLAKAMQSDDVGDTLNYAEVYQVVAAEMNEPCNLLEFLAGRMGSRLLETFPQIDELTLRIVKHNPPMGADCDGAGVEVHLINDKTELQTSVLS</sequence>
<evidence type="ECO:0000259" key="7">
    <source>
        <dbReference type="SMART" id="SM00905"/>
    </source>
</evidence>
<dbReference type="InterPro" id="IPR043133">
    <property type="entry name" value="GTP-CH-I_C/QueF"/>
</dbReference>
<feature type="domain" description="Dihydroneopterin aldolase/epimerase" evidence="7">
    <location>
        <begin position="8"/>
        <end position="120"/>
    </location>
</feature>
<dbReference type="PANTHER" id="PTHR42844:SF1">
    <property type="entry name" value="DIHYDRONEOPTERIN ALDOLASE 1-RELATED"/>
    <property type="match status" value="1"/>
</dbReference>
<dbReference type="AlphaFoldDB" id="U2NP83"/>
<comment type="caution">
    <text evidence="8">The sequence shown here is derived from an EMBL/GenBank/DDBJ whole genome shotgun (WGS) entry which is preliminary data.</text>
</comment>
<comment type="function">
    <text evidence="6">Catalyzes the conversion of 7,8-dihydroneopterin to 6-hydroxymethyl-7,8-dihydropterin.</text>
</comment>
<dbReference type="EMBL" id="AWEY01000008">
    <property type="protein sequence ID" value="ERK39865.1"/>
    <property type="molecule type" value="Genomic_DNA"/>
</dbReference>
<keyword evidence="9" id="KW-1185">Reference proteome</keyword>
<proteinExistence type="inferred from homology"/>
<dbReference type="GO" id="GO:0046654">
    <property type="term" value="P:tetrahydrofolate biosynthetic process"/>
    <property type="evidence" value="ECO:0007669"/>
    <property type="project" value="UniProtKB-UniRule"/>
</dbReference>
<organism evidence="8 9">
    <name type="scientific">Segatella baroniae F0067</name>
    <dbReference type="NCBI Taxonomy" id="1115809"/>
    <lineage>
        <taxon>Bacteria</taxon>
        <taxon>Pseudomonadati</taxon>
        <taxon>Bacteroidota</taxon>
        <taxon>Bacteroidia</taxon>
        <taxon>Bacteroidales</taxon>
        <taxon>Prevotellaceae</taxon>
        <taxon>Segatella</taxon>
    </lineage>
</organism>
<dbReference type="SUPFAM" id="SSF55620">
    <property type="entry name" value="Tetrahydrobiopterin biosynthesis enzymes-like"/>
    <property type="match status" value="1"/>
</dbReference>
<dbReference type="UniPathway" id="UPA00077">
    <property type="reaction ID" value="UER00154"/>
</dbReference>
<comment type="pathway">
    <text evidence="2 6">Cofactor biosynthesis; tetrahydrofolate biosynthesis; 2-amino-4-hydroxy-6-hydroxymethyl-7,8-dihydropteridine diphosphate from 7,8-dihydroneopterin triphosphate: step 3/4.</text>
</comment>
<dbReference type="NCBIfam" id="TIGR00526">
    <property type="entry name" value="folB_dom"/>
    <property type="match status" value="1"/>
</dbReference>
<comment type="catalytic activity">
    <reaction evidence="1 6">
        <text>7,8-dihydroneopterin = 6-hydroxymethyl-7,8-dihydropterin + glycolaldehyde</text>
        <dbReference type="Rhea" id="RHEA:10540"/>
        <dbReference type="ChEBI" id="CHEBI:17001"/>
        <dbReference type="ChEBI" id="CHEBI:17071"/>
        <dbReference type="ChEBI" id="CHEBI:44841"/>
        <dbReference type="EC" id="4.1.2.25"/>
    </reaction>
</comment>
<accession>U2NP83</accession>
<dbReference type="Proteomes" id="UP000016648">
    <property type="component" value="Unassembled WGS sequence"/>
</dbReference>
<dbReference type="InterPro" id="IPR006157">
    <property type="entry name" value="FolB_dom"/>
</dbReference>
<name>U2NP83_9BACT</name>
<keyword evidence="4 6" id="KW-0289">Folate biosynthesis</keyword>
<gene>
    <name evidence="8" type="primary">folB</name>
    <name evidence="8" type="ORF">HMPREF9135_0043</name>
</gene>
<dbReference type="PATRIC" id="fig|1115809.3.peg.510"/>
<evidence type="ECO:0000256" key="2">
    <source>
        <dbReference type="ARBA" id="ARBA00005013"/>
    </source>
</evidence>
<dbReference type="GO" id="GO:0046656">
    <property type="term" value="P:folic acid biosynthetic process"/>
    <property type="evidence" value="ECO:0007669"/>
    <property type="project" value="UniProtKB-UniRule"/>
</dbReference>
<dbReference type="EC" id="4.1.2.25" evidence="6"/>
<evidence type="ECO:0000313" key="8">
    <source>
        <dbReference type="EMBL" id="ERK39865.1"/>
    </source>
</evidence>
<dbReference type="InterPro" id="IPR006156">
    <property type="entry name" value="Dihydroneopterin_aldolase"/>
</dbReference>
<evidence type="ECO:0000256" key="6">
    <source>
        <dbReference type="RuleBase" id="RU362079"/>
    </source>
</evidence>
<evidence type="ECO:0000256" key="5">
    <source>
        <dbReference type="ARBA" id="ARBA00023239"/>
    </source>
</evidence>
<evidence type="ECO:0000256" key="3">
    <source>
        <dbReference type="ARBA" id="ARBA00005708"/>
    </source>
</evidence>
<evidence type="ECO:0000313" key="9">
    <source>
        <dbReference type="Proteomes" id="UP000016648"/>
    </source>
</evidence>
<dbReference type="GO" id="GO:0005737">
    <property type="term" value="C:cytoplasm"/>
    <property type="evidence" value="ECO:0007669"/>
    <property type="project" value="TreeGrafter"/>
</dbReference>